<sequence length="80" mass="8570">MQVCGVTKMKMAHRLKSSTAGPVWGLALGILLTVAGAALWWSGDPSFSESRWDRSAAVAALLAGVFLVVCAGRELHRHHK</sequence>
<protein>
    <submittedName>
        <fullName evidence="2">Uncharacterized protein</fullName>
    </submittedName>
</protein>
<accession>A0A158CWJ3</accession>
<dbReference type="EMBL" id="FCOX02000025">
    <property type="protein sequence ID" value="SAK86762.1"/>
    <property type="molecule type" value="Genomic_DNA"/>
</dbReference>
<organism evidence="2 3">
    <name type="scientific">Caballeronia calidae</name>
    <dbReference type="NCBI Taxonomy" id="1777139"/>
    <lineage>
        <taxon>Bacteria</taxon>
        <taxon>Pseudomonadati</taxon>
        <taxon>Pseudomonadota</taxon>
        <taxon>Betaproteobacteria</taxon>
        <taxon>Burkholderiales</taxon>
        <taxon>Burkholderiaceae</taxon>
        <taxon>Caballeronia</taxon>
    </lineage>
</organism>
<feature type="transmembrane region" description="Helical" evidence="1">
    <location>
        <begin position="55"/>
        <end position="72"/>
    </location>
</feature>
<feature type="transmembrane region" description="Helical" evidence="1">
    <location>
        <begin position="21"/>
        <end position="43"/>
    </location>
</feature>
<gene>
    <name evidence="2" type="ORF">AWB78_04468</name>
</gene>
<keyword evidence="3" id="KW-1185">Reference proteome</keyword>
<keyword evidence="1" id="KW-1133">Transmembrane helix</keyword>
<evidence type="ECO:0000256" key="1">
    <source>
        <dbReference type="SAM" id="Phobius"/>
    </source>
</evidence>
<comment type="caution">
    <text evidence="2">The sequence shown here is derived from an EMBL/GenBank/DDBJ whole genome shotgun (WGS) entry which is preliminary data.</text>
</comment>
<proteinExistence type="predicted"/>
<keyword evidence="1" id="KW-0812">Transmembrane</keyword>
<evidence type="ECO:0000313" key="3">
    <source>
        <dbReference type="Proteomes" id="UP000071859"/>
    </source>
</evidence>
<evidence type="ECO:0000313" key="2">
    <source>
        <dbReference type="EMBL" id="SAK86762.1"/>
    </source>
</evidence>
<name>A0A158CWJ3_9BURK</name>
<dbReference type="Proteomes" id="UP000071859">
    <property type="component" value="Unassembled WGS sequence"/>
</dbReference>
<reference evidence="2" key="1">
    <citation type="submission" date="2016-01" db="EMBL/GenBank/DDBJ databases">
        <authorList>
            <person name="Peeters C."/>
        </authorList>
    </citation>
    <scope>NUCLEOTIDE SEQUENCE</scope>
    <source>
        <strain evidence="2">LMG 29321</strain>
    </source>
</reference>
<dbReference type="AlphaFoldDB" id="A0A158CWJ3"/>
<keyword evidence="1" id="KW-0472">Membrane</keyword>